<name>A0A2P5CMF1_TREOI</name>
<reference evidence="2" key="1">
    <citation type="submission" date="2016-06" db="EMBL/GenBank/DDBJ databases">
        <title>Parallel loss of symbiosis genes in relatives of nitrogen-fixing non-legume Parasponia.</title>
        <authorList>
            <person name="Van Velzen R."/>
            <person name="Holmer R."/>
            <person name="Bu F."/>
            <person name="Rutten L."/>
            <person name="Van Zeijl A."/>
            <person name="Liu W."/>
            <person name="Santuari L."/>
            <person name="Cao Q."/>
            <person name="Sharma T."/>
            <person name="Shen D."/>
            <person name="Roswanjaya Y."/>
            <person name="Wardhani T."/>
            <person name="Kalhor M.S."/>
            <person name="Jansen J."/>
            <person name="Van den Hoogen J."/>
            <person name="Gungor B."/>
            <person name="Hartog M."/>
            <person name="Hontelez J."/>
            <person name="Verver J."/>
            <person name="Yang W.-C."/>
            <person name="Schijlen E."/>
            <person name="Repin R."/>
            <person name="Schilthuizen M."/>
            <person name="Schranz E."/>
            <person name="Heidstra R."/>
            <person name="Miyata K."/>
            <person name="Fedorova E."/>
            <person name="Kohlen W."/>
            <person name="Bisseling T."/>
            <person name="Smit S."/>
            <person name="Geurts R."/>
        </authorList>
    </citation>
    <scope>NUCLEOTIDE SEQUENCE [LARGE SCALE GENOMIC DNA]</scope>
    <source>
        <strain evidence="2">cv. RG33-2</strain>
    </source>
</reference>
<proteinExistence type="predicted"/>
<evidence type="ECO:0000313" key="1">
    <source>
        <dbReference type="EMBL" id="PON62229.1"/>
    </source>
</evidence>
<protein>
    <submittedName>
        <fullName evidence="1">Uncharacterized protein</fullName>
    </submittedName>
</protein>
<sequence>MWGGSPDIVIDLSLSSSNFFIQARFQGYREKRKKLEKKMVKDIRTGHREKSTESDPILREVDQYPEGDEATSFRIEASEKASSSSGEVLLTERQAWLRKLETSRFMAGRIEREITNNELNEKILKAGGMLLFHPYFIRTLDFIEFVPTQLTPNGWRILTLLKISTIGLASKNLLLKRFSICTS</sequence>
<dbReference type="OrthoDB" id="10469538at2759"/>
<dbReference type="InParanoid" id="A0A2P5CMF1"/>
<dbReference type="AlphaFoldDB" id="A0A2P5CMF1"/>
<organism evidence="1 2">
    <name type="scientific">Trema orientale</name>
    <name type="common">Charcoal tree</name>
    <name type="synonym">Celtis orientalis</name>
    <dbReference type="NCBI Taxonomy" id="63057"/>
    <lineage>
        <taxon>Eukaryota</taxon>
        <taxon>Viridiplantae</taxon>
        <taxon>Streptophyta</taxon>
        <taxon>Embryophyta</taxon>
        <taxon>Tracheophyta</taxon>
        <taxon>Spermatophyta</taxon>
        <taxon>Magnoliopsida</taxon>
        <taxon>eudicotyledons</taxon>
        <taxon>Gunneridae</taxon>
        <taxon>Pentapetalae</taxon>
        <taxon>rosids</taxon>
        <taxon>fabids</taxon>
        <taxon>Rosales</taxon>
        <taxon>Cannabaceae</taxon>
        <taxon>Trema</taxon>
    </lineage>
</organism>
<accession>A0A2P5CMF1</accession>
<dbReference type="EMBL" id="JXTC01000349">
    <property type="protein sequence ID" value="PON62229.1"/>
    <property type="molecule type" value="Genomic_DNA"/>
</dbReference>
<keyword evidence="2" id="KW-1185">Reference proteome</keyword>
<gene>
    <name evidence="1" type="ORF">TorRG33x02_280030</name>
</gene>
<comment type="caution">
    <text evidence="1">The sequence shown here is derived from an EMBL/GenBank/DDBJ whole genome shotgun (WGS) entry which is preliminary data.</text>
</comment>
<dbReference type="Proteomes" id="UP000237000">
    <property type="component" value="Unassembled WGS sequence"/>
</dbReference>
<evidence type="ECO:0000313" key="2">
    <source>
        <dbReference type="Proteomes" id="UP000237000"/>
    </source>
</evidence>